<dbReference type="GO" id="GO:0015889">
    <property type="term" value="P:cobalamin transport"/>
    <property type="evidence" value="ECO:0007669"/>
    <property type="project" value="TreeGrafter"/>
</dbReference>
<dbReference type="GO" id="GO:0005615">
    <property type="term" value="C:extracellular space"/>
    <property type="evidence" value="ECO:0007669"/>
    <property type="project" value="TreeGrafter"/>
</dbReference>
<evidence type="ECO:0000313" key="1">
    <source>
        <dbReference type="EMBL" id="KAB7495357.1"/>
    </source>
</evidence>
<proteinExistence type="predicted"/>
<dbReference type="AlphaFoldDB" id="A0A5N5SN24"/>
<dbReference type="EMBL" id="SEYY01022706">
    <property type="protein sequence ID" value="KAB7495357.1"/>
    <property type="molecule type" value="Genomic_DNA"/>
</dbReference>
<comment type="caution">
    <text evidence="1">The sequence shown here is derived from an EMBL/GenBank/DDBJ whole genome shotgun (WGS) entry which is preliminary data.</text>
</comment>
<dbReference type="GO" id="GO:0031419">
    <property type="term" value="F:cobalamin binding"/>
    <property type="evidence" value="ECO:0007669"/>
    <property type="project" value="TreeGrafter"/>
</dbReference>
<evidence type="ECO:0000313" key="2">
    <source>
        <dbReference type="Proteomes" id="UP000326759"/>
    </source>
</evidence>
<dbReference type="Gene3D" id="2.170.130.30">
    <property type="match status" value="1"/>
</dbReference>
<dbReference type="PANTHER" id="PTHR10559:SF18">
    <property type="entry name" value="TRANSCOBALAMIN II"/>
    <property type="match status" value="1"/>
</dbReference>
<protein>
    <submittedName>
        <fullName evidence="1">Uncharacterized protein</fullName>
    </submittedName>
</protein>
<accession>A0A5N5SN24</accession>
<reference evidence="1 2" key="1">
    <citation type="journal article" date="2019" name="PLoS Biol.">
        <title>Sex chromosomes control vertical transmission of feminizing Wolbachia symbionts in an isopod.</title>
        <authorList>
            <person name="Becking T."/>
            <person name="Chebbi M.A."/>
            <person name="Giraud I."/>
            <person name="Moumen B."/>
            <person name="Laverre T."/>
            <person name="Caubet Y."/>
            <person name="Peccoud J."/>
            <person name="Gilbert C."/>
            <person name="Cordaux R."/>
        </authorList>
    </citation>
    <scope>NUCLEOTIDE SEQUENCE [LARGE SCALE GENOMIC DNA]</scope>
    <source>
        <strain evidence="1">ANa2</strain>
        <tissue evidence="1">Whole body excluding digestive tract and cuticle</tissue>
    </source>
</reference>
<name>A0A5N5SN24_9CRUS</name>
<dbReference type="PANTHER" id="PTHR10559">
    <property type="entry name" value="TRANSCOBALAMIN-1/GASTRIC INTRINSIC FACTOR"/>
    <property type="match status" value="1"/>
</dbReference>
<keyword evidence="2" id="KW-1185">Reference proteome</keyword>
<feature type="non-terminal residue" evidence="1">
    <location>
        <position position="1"/>
    </location>
</feature>
<dbReference type="OrthoDB" id="6343110at2759"/>
<organism evidence="1 2">
    <name type="scientific">Armadillidium nasatum</name>
    <dbReference type="NCBI Taxonomy" id="96803"/>
    <lineage>
        <taxon>Eukaryota</taxon>
        <taxon>Metazoa</taxon>
        <taxon>Ecdysozoa</taxon>
        <taxon>Arthropoda</taxon>
        <taxon>Crustacea</taxon>
        <taxon>Multicrustacea</taxon>
        <taxon>Malacostraca</taxon>
        <taxon>Eumalacostraca</taxon>
        <taxon>Peracarida</taxon>
        <taxon>Isopoda</taxon>
        <taxon>Oniscidea</taxon>
        <taxon>Crinocheta</taxon>
        <taxon>Armadillidiidae</taxon>
        <taxon>Armadillidium</taxon>
    </lineage>
</organism>
<dbReference type="Proteomes" id="UP000326759">
    <property type="component" value="Unassembled WGS sequence"/>
</dbReference>
<gene>
    <name evidence="1" type="ORF">Anas_10148</name>
</gene>
<dbReference type="InterPro" id="IPR051588">
    <property type="entry name" value="Cobalamin_Transport"/>
</dbReference>
<sequence length="103" mass="11942">INMTYIIWIGNEASLKYNLSFSVPQNTTFLEIMKMAAEQDEHFEFSASKWANGYYIHTLSGQKEKQVGFWFWLLYKLKEPPVPGTKPDNKYVVAKDSPGKVME</sequence>